<feature type="region of interest" description="Disordered" evidence="1">
    <location>
        <begin position="1"/>
        <end position="28"/>
    </location>
</feature>
<sequence>MSEGPSHKSTHLAFIAHPKLGKQNQSSM</sequence>
<dbReference type="Proteomes" id="UP000234681">
    <property type="component" value="Chromosome 15"/>
</dbReference>
<reference evidence="2 3" key="1">
    <citation type="submission" date="2005-07" db="EMBL/GenBank/DDBJ databases">
        <authorList>
            <person name="Mural R.J."/>
            <person name="Li P.W."/>
            <person name="Adams M.D."/>
            <person name="Amanatides P.G."/>
            <person name="Baden-Tillson H."/>
            <person name="Barnstead M."/>
            <person name="Chin S.H."/>
            <person name="Dew I."/>
            <person name="Evans C.A."/>
            <person name="Ferriera S."/>
            <person name="Flanigan M."/>
            <person name="Fosler C."/>
            <person name="Glodek A."/>
            <person name="Gu Z."/>
            <person name="Holt R.A."/>
            <person name="Jennings D."/>
            <person name="Kraft C.L."/>
            <person name="Lu F."/>
            <person name="Nguyen T."/>
            <person name="Nusskern D.R."/>
            <person name="Pfannkoch C.M."/>
            <person name="Sitter C."/>
            <person name="Sutton G.G."/>
            <person name="Venter J.C."/>
            <person name="Wang Z."/>
            <person name="Woodage T."/>
            <person name="Zheng X.H."/>
            <person name="Zhong F."/>
        </authorList>
    </citation>
    <scope>NUCLEOTIDE SEQUENCE [LARGE SCALE GENOMIC DNA]</scope>
    <source>
        <strain>BN</strain>
        <strain evidence="3">Sprague-Dawley</strain>
    </source>
</reference>
<gene>
    <name evidence="2" type="ORF">rCG_37119</name>
</gene>
<feature type="non-terminal residue" evidence="2">
    <location>
        <position position="28"/>
    </location>
</feature>
<protein>
    <submittedName>
        <fullName evidence="2">RCG37119</fullName>
    </submittedName>
</protein>
<evidence type="ECO:0000256" key="1">
    <source>
        <dbReference type="SAM" id="MobiDB-lite"/>
    </source>
</evidence>
<proteinExistence type="predicted"/>
<name>A6HUC9_RAT</name>
<dbReference type="AlphaFoldDB" id="A6HUC9"/>
<evidence type="ECO:0000313" key="2">
    <source>
        <dbReference type="EMBL" id="EDM02492.1"/>
    </source>
</evidence>
<dbReference type="EMBL" id="CH473951">
    <property type="protein sequence ID" value="EDM02492.1"/>
    <property type="molecule type" value="Genomic_DNA"/>
</dbReference>
<evidence type="ECO:0000313" key="3">
    <source>
        <dbReference type="Proteomes" id="UP000234681"/>
    </source>
</evidence>
<accession>A6HUC9</accession>
<organism evidence="2 3">
    <name type="scientific">Rattus norvegicus</name>
    <name type="common">Rat</name>
    <dbReference type="NCBI Taxonomy" id="10116"/>
    <lineage>
        <taxon>Eukaryota</taxon>
        <taxon>Metazoa</taxon>
        <taxon>Chordata</taxon>
        <taxon>Craniata</taxon>
        <taxon>Vertebrata</taxon>
        <taxon>Euteleostomi</taxon>
        <taxon>Mammalia</taxon>
        <taxon>Eutheria</taxon>
        <taxon>Euarchontoglires</taxon>
        <taxon>Glires</taxon>
        <taxon>Rodentia</taxon>
        <taxon>Myomorpha</taxon>
        <taxon>Muroidea</taxon>
        <taxon>Muridae</taxon>
        <taxon>Murinae</taxon>
        <taxon>Rattus</taxon>
    </lineage>
</organism>